<feature type="region of interest" description="Disordered" evidence="8">
    <location>
        <begin position="1"/>
        <end position="32"/>
    </location>
</feature>
<reference evidence="10 11" key="1">
    <citation type="submission" date="2017-09" db="EMBL/GenBank/DDBJ databases">
        <authorList>
            <person name="Bumgarner R.E."/>
        </authorList>
    </citation>
    <scope>NUCLEOTIDE SEQUENCE [LARGE SCALE GENOMIC DNA]</scope>
    <source>
        <strain evidence="10 11">T34998</strain>
    </source>
</reference>
<dbReference type="InterPro" id="IPR035906">
    <property type="entry name" value="MetI-like_sf"/>
</dbReference>
<evidence type="ECO:0000259" key="9">
    <source>
        <dbReference type="PROSITE" id="PS50928"/>
    </source>
</evidence>
<dbReference type="PANTHER" id="PTHR43386">
    <property type="entry name" value="OLIGOPEPTIDE TRANSPORT SYSTEM PERMEASE PROTEIN APPC"/>
    <property type="match status" value="1"/>
</dbReference>
<keyword evidence="6 7" id="KW-0472">Membrane</keyword>
<dbReference type="CDD" id="cd06261">
    <property type="entry name" value="TM_PBP2"/>
    <property type="match status" value="1"/>
</dbReference>
<feature type="transmembrane region" description="Helical" evidence="7">
    <location>
        <begin position="51"/>
        <end position="72"/>
    </location>
</feature>
<dbReference type="Pfam" id="PF00528">
    <property type="entry name" value="BPD_transp_1"/>
    <property type="match status" value="1"/>
</dbReference>
<evidence type="ECO:0000256" key="6">
    <source>
        <dbReference type="ARBA" id="ARBA00023136"/>
    </source>
</evidence>
<feature type="transmembrane region" description="Helical" evidence="7">
    <location>
        <begin position="116"/>
        <end position="139"/>
    </location>
</feature>
<accession>A0ABX9I7I1</accession>
<evidence type="ECO:0000313" key="11">
    <source>
        <dbReference type="Proteomes" id="UP000256324"/>
    </source>
</evidence>
<comment type="caution">
    <text evidence="10">The sequence shown here is derived from an EMBL/GenBank/DDBJ whole genome shotgun (WGS) entry which is preliminary data.</text>
</comment>
<feature type="transmembrane region" description="Helical" evidence="7">
    <location>
        <begin position="291"/>
        <end position="311"/>
    </location>
</feature>
<sequence>MTEPHTSLHPLGAGGPEAVADPTPGENNALDNSKPRSVWNDAWVCLQHNPLFWISVTLIVVFLTMAGVPAIFTSKDPTDCNLSAARHIPSAVHWFGTDIQGCDVYSRTVYGARSSILVGVLATLGTTILEAFIGLVAGFRGGWLDTLLSRIGDVFYAIPLLLGGIIILYTFPNEPGTPYLVMVLKVVGAIVILGWPSIARLMRSSVLQVLPHDYVQAARALGASSWRIIRSHILPNAVAPVIVVSTINLGAYIAIEATLSYLGIGLQEPAISWGVSISDASGLGYVRSAPFMLLFPSLFLSLAVLAFIFLGEAAQDAFDPKQH</sequence>
<keyword evidence="2 7" id="KW-0813">Transport</keyword>
<dbReference type="SUPFAM" id="SSF161098">
    <property type="entry name" value="MetI-like"/>
    <property type="match status" value="1"/>
</dbReference>
<dbReference type="PROSITE" id="PS50928">
    <property type="entry name" value="ABC_TM1"/>
    <property type="match status" value="1"/>
</dbReference>
<dbReference type="Proteomes" id="UP000256324">
    <property type="component" value="Unassembled WGS sequence"/>
</dbReference>
<evidence type="ECO:0000256" key="1">
    <source>
        <dbReference type="ARBA" id="ARBA00004651"/>
    </source>
</evidence>
<dbReference type="InterPro" id="IPR000515">
    <property type="entry name" value="MetI-like"/>
</dbReference>
<evidence type="ECO:0000256" key="7">
    <source>
        <dbReference type="RuleBase" id="RU363032"/>
    </source>
</evidence>
<gene>
    <name evidence="10" type="ORF">CP880_10350</name>
</gene>
<comment type="similarity">
    <text evidence="7">Belongs to the binding-protein-dependent transport system permease family.</text>
</comment>
<organism evidence="10 11">
    <name type="scientific">Cutibacterium namnetense</name>
    <dbReference type="NCBI Taxonomy" id="1574624"/>
    <lineage>
        <taxon>Bacteria</taxon>
        <taxon>Bacillati</taxon>
        <taxon>Actinomycetota</taxon>
        <taxon>Actinomycetes</taxon>
        <taxon>Propionibacteriales</taxon>
        <taxon>Propionibacteriaceae</taxon>
        <taxon>Cutibacterium</taxon>
    </lineage>
</organism>
<feature type="domain" description="ABC transmembrane type-1" evidence="9">
    <location>
        <begin position="112"/>
        <end position="311"/>
    </location>
</feature>
<evidence type="ECO:0000256" key="3">
    <source>
        <dbReference type="ARBA" id="ARBA00022475"/>
    </source>
</evidence>
<evidence type="ECO:0000256" key="4">
    <source>
        <dbReference type="ARBA" id="ARBA00022692"/>
    </source>
</evidence>
<dbReference type="EMBL" id="PCZS01000004">
    <property type="protein sequence ID" value="REB68284.1"/>
    <property type="molecule type" value="Genomic_DNA"/>
</dbReference>
<name>A0ABX9I7I1_9ACTN</name>
<proteinExistence type="inferred from homology"/>
<evidence type="ECO:0000256" key="2">
    <source>
        <dbReference type="ARBA" id="ARBA00022448"/>
    </source>
</evidence>
<feature type="transmembrane region" description="Helical" evidence="7">
    <location>
        <begin position="233"/>
        <end position="255"/>
    </location>
</feature>
<comment type="subcellular location">
    <subcellularLocation>
        <location evidence="1 7">Cell membrane</location>
        <topology evidence="1 7">Multi-pass membrane protein</topology>
    </subcellularLocation>
</comment>
<keyword evidence="11" id="KW-1185">Reference proteome</keyword>
<feature type="transmembrane region" description="Helical" evidence="7">
    <location>
        <begin position="151"/>
        <end position="171"/>
    </location>
</feature>
<protein>
    <submittedName>
        <fullName evidence="10">Peptide ABC transporter permease</fullName>
    </submittedName>
</protein>
<dbReference type="InterPro" id="IPR050366">
    <property type="entry name" value="BP-dependent_transpt_permease"/>
</dbReference>
<evidence type="ECO:0000256" key="5">
    <source>
        <dbReference type="ARBA" id="ARBA00022989"/>
    </source>
</evidence>
<evidence type="ECO:0000256" key="8">
    <source>
        <dbReference type="SAM" id="MobiDB-lite"/>
    </source>
</evidence>
<evidence type="ECO:0000313" key="10">
    <source>
        <dbReference type="EMBL" id="REB68284.1"/>
    </source>
</evidence>
<dbReference type="Gene3D" id="1.10.3720.10">
    <property type="entry name" value="MetI-like"/>
    <property type="match status" value="1"/>
</dbReference>
<dbReference type="RefSeq" id="WP_115939445.1">
    <property type="nucleotide sequence ID" value="NZ_JBAKCE010000007.1"/>
</dbReference>
<dbReference type="PANTHER" id="PTHR43386:SF6">
    <property type="entry name" value="ABC TRANSPORTER PERMEASE PROTEIN"/>
    <property type="match status" value="1"/>
</dbReference>
<keyword evidence="5 7" id="KW-1133">Transmembrane helix</keyword>
<keyword evidence="3" id="KW-1003">Cell membrane</keyword>
<keyword evidence="4 7" id="KW-0812">Transmembrane</keyword>
<feature type="transmembrane region" description="Helical" evidence="7">
    <location>
        <begin position="177"/>
        <end position="195"/>
    </location>
</feature>